<feature type="region of interest" description="Disordered" evidence="7">
    <location>
        <begin position="1"/>
        <end position="48"/>
    </location>
</feature>
<evidence type="ECO:0000256" key="3">
    <source>
        <dbReference type="ARBA" id="ARBA00022448"/>
    </source>
</evidence>
<dbReference type="PANTHER" id="PTHR23501">
    <property type="entry name" value="MAJOR FACILITATOR SUPERFAMILY"/>
    <property type="match status" value="1"/>
</dbReference>
<feature type="transmembrane region" description="Helical" evidence="8">
    <location>
        <begin position="55"/>
        <end position="74"/>
    </location>
</feature>
<evidence type="ECO:0000313" key="11">
    <source>
        <dbReference type="Proteomes" id="UP000249363"/>
    </source>
</evidence>
<comment type="caution">
    <text evidence="10">The sequence shown here is derived from an EMBL/GenBank/DDBJ whole genome shotgun (WGS) entry which is preliminary data.</text>
</comment>
<evidence type="ECO:0000256" key="7">
    <source>
        <dbReference type="SAM" id="MobiDB-lite"/>
    </source>
</evidence>
<feature type="compositionally biased region" description="Polar residues" evidence="7">
    <location>
        <begin position="16"/>
        <end position="30"/>
    </location>
</feature>
<dbReference type="Pfam" id="PF07690">
    <property type="entry name" value="MFS_1"/>
    <property type="match status" value="1"/>
</dbReference>
<keyword evidence="5 8" id="KW-1133">Transmembrane helix</keyword>
<dbReference type="GO" id="GO:0022857">
    <property type="term" value="F:transmembrane transporter activity"/>
    <property type="evidence" value="ECO:0007669"/>
    <property type="project" value="InterPro"/>
</dbReference>
<comment type="subcellular location">
    <subcellularLocation>
        <location evidence="1">Membrane</location>
        <topology evidence="1">Multi-pass membrane protein</topology>
    </subcellularLocation>
</comment>
<evidence type="ECO:0000256" key="2">
    <source>
        <dbReference type="ARBA" id="ARBA00007520"/>
    </source>
</evidence>
<feature type="transmembrane region" description="Helical" evidence="8">
    <location>
        <begin position="94"/>
        <end position="114"/>
    </location>
</feature>
<keyword evidence="4 8" id="KW-0812">Transmembrane</keyword>
<comment type="similarity">
    <text evidence="2">Belongs to the major facilitator superfamily. TCR/Tet family.</text>
</comment>
<feature type="transmembrane region" description="Helical" evidence="8">
    <location>
        <begin position="327"/>
        <end position="347"/>
    </location>
</feature>
<gene>
    <name evidence="10" type="ORF">BHQ10_007610</name>
</gene>
<dbReference type="SUPFAM" id="SSF103473">
    <property type="entry name" value="MFS general substrate transporter"/>
    <property type="match status" value="1"/>
</dbReference>
<feature type="transmembrane region" description="Helical" evidence="8">
    <location>
        <begin position="391"/>
        <end position="411"/>
    </location>
</feature>
<organism evidence="10 11">
    <name type="scientific">Talaromyces amestolkiae</name>
    <dbReference type="NCBI Taxonomy" id="1196081"/>
    <lineage>
        <taxon>Eukaryota</taxon>
        <taxon>Fungi</taxon>
        <taxon>Dikarya</taxon>
        <taxon>Ascomycota</taxon>
        <taxon>Pezizomycotina</taxon>
        <taxon>Eurotiomycetes</taxon>
        <taxon>Eurotiomycetidae</taxon>
        <taxon>Eurotiales</taxon>
        <taxon>Trichocomaceae</taxon>
        <taxon>Talaromyces</taxon>
        <taxon>Talaromyces sect. Talaromyces</taxon>
    </lineage>
</organism>
<evidence type="ECO:0000259" key="9">
    <source>
        <dbReference type="PROSITE" id="PS50850"/>
    </source>
</evidence>
<feature type="transmembrane region" description="Helical" evidence="8">
    <location>
        <begin position="254"/>
        <end position="274"/>
    </location>
</feature>
<dbReference type="PROSITE" id="PS50850">
    <property type="entry name" value="MFS"/>
    <property type="match status" value="1"/>
</dbReference>
<dbReference type="AlphaFoldDB" id="A0A364L703"/>
<sequence length="565" mass="59497">MASAPDAATAQHPLSDDSNASSYQNKTSNEASEKGEEQTTPESSNLQPETRAVTGWRWVLVCFGLYCAIFLYGLDNTIAADIQSAVLDTYGEVGQLAWIGTGFPLGSVATILLFGKAYGMFDVKWVHLGSILVFCVGSAVCGAAPNMNALIVGRVIAGVGGAGLYLGMLNLIAINTLENERPAYMGGTGVIWGAGTILGPVIGGAFADSSATWRWAFYINLVIFGALSPGLLSIPSFNPQPTVPFLTKLKELDWVGATLIAGLYSSFVIALTFGGVSWEWSDGRTIATLVVCGVILLIFIAQQYFAILTTPERRLFPIQFIASRTMVILHMCTACGSTAMFVVIYYIPLMFQFSHGDNGIESAVRLLPFIIVLSVFIMGSGQLLGYLGYYFLLYLIGGAFLLIGASLMFTVKAGTTIGAIYGFEVLIAIGAGLIAQIGYSVAPSKVPPQEMAAAIGYINVAQIGGLVIALAISGTVFQNITIHHLTSLLTPLGFSLDQIKGAVAGSQSTLFNSLSADVRDQAIGLIVDSISHIYALVIAAGALCLVLGALLKREKLFGAAAVAAA</sequence>
<dbReference type="EMBL" id="MIKG01000016">
    <property type="protein sequence ID" value="RAO71598.1"/>
    <property type="molecule type" value="Genomic_DNA"/>
</dbReference>
<dbReference type="InterPro" id="IPR036259">
    <property type="entry name" value="MFS_trans_sf"/>
</dbReference>
<evidence type="ECO:0000256" key="6">
    <source>
        <dbReference type="ARBA" id="ARBA00023136"/>
    </source>
</evidence>
<dbReference type="InterPro" id="IPR011701">
    <property type="entry name" value="MFS"/>
</dbReference>
<feature type="transmembrane region" description="Helical" evidence="8">
    <location>
        <begin position="126"/>
        <end position="145"/>
    </location>
</feature>
<evidence type="ECO:0000256" key="4">
    <source>
        <dbReference type="ARBA" id="ARBA00022692"/>
    </source>
</evidence>
<evidence type="ECO:0000256" key="8">
    <source>
        <dbReference type="SAM" id="Phobius"/>
    </source>
</evidence>
<feature type="transmembrane region" description="Helical" evidence="8">
    <location>
        <begin position="184"/>
        <end position="203"/>
    </location>
</feature>
<accession>A0A364L703</accession>
<feature type="transmembrane region" description="Helical" evidence="8">
    <location>
        <begin position="286"/>
        <end position="307"/>
    </location>
</feature>
<keyword evidence="6 8" id="KW-0472">Membrane</keyword>
<feature type="compositionally biased region" description="Polar residues" evidence="7">
    <location>
        <begin position="38"/>
        <end position="48"/>
    </location>
</feature>
<feature type="transmembrane region" description="Helical" evidence="8">
    <location>
        <begin position="367"/>
        <end position="384"/>
    </location>
</feature>
<feature type="transmembrane region" description="Helical" evidence="8">
    <location>
        <begin position="215"/>
        <end position="234"/>
    </location>
</feature>
<dbReference type="FunFam" id="1.20.1250.20:FF:000429">
    <property type="entry name" value="MFS drug efflux transporter, putative"/>
    <property type="match status" value="1"/>
</dbReference>
<protein>
    <recommendedName>
        <fullName evidence="9">Major facilitator superfamily (MFS) profile domain-containing protein</fullName>
    </recommendedName>
</protein>
<keyword evidence="3" id="KW-0813">Transport</keyword>
<dbReference type="GO" id="GO:0005886">
    <property type="term" value="C:plasma membrane"/>
    <property type="evidence" value="ECO:0007669"/>
    <property type="project" value="TreeGrafter"/>
</dbReference>
<keyword evidence="11" id="KW-1185">Reference proteome</keyword>
<feature type="transmembrane region" description="Helical" evidence="8">
    <location>
        <begin position="417"/>
        <end position="442"/>
    </location>
</feature>
<proteinExistence type="inferred from homology"/>
<dbReference type="Proteomes" id="UP000249363">
    <property type="component" value="Unassembled WGS sequence"/>
</dbReference>
<feature type="transmembrane region" description="Helical" evidence="8">
    <location>
        <begin position="533"/>
        <end position="551"/>
    </location>
</feature>
<dbReference type="RefSeq" id="XP_040736113.1">
    <property type="nucleotide sequence ID" value="XM_040880325.1"/>
</dbReference>
<evidence type="ECO:0000313" key="10">
    <source>
        <dbReference type="EMBL" id="RAO71598.1"/>
    </source>
</evidence>
<dbReference type="OrthoDB" id="10021397at2759"/>
<dbReference type="PANTHER" id="PTHR23501:SF12">
    <property type="entry name" value="MAJOR FACILITATOR SUPERFAMILY (MFS) PROFILE DOMAIN-CONTAINING PROTEIN-RELATED"/>
    <property type="match status" value="1"/>
</dbReference>
<reference evidence="10 11" key="1">
    <citation type="journal article" date="2017" name="Biotechnol. Biofuels">
        <title>Differential beta-glucosidase expression as a function of carbon source availability in Talaromyces amestolkiae: a genomic and proteomic approach.</title>
        <authorList>
            <person name="de Eugenio L.I."/>
            <person name="Mendez-Liter J.A."/>
            <person name="Nieto-Dominguez M."/>
            <person name="Alonso L."/>
            <person name="Gil-Munoz J."/>
            <person name="Barriuso J."/>
            <person name="Prieto A."/>
            <person name="Martinez M.J."/>
        </authorList>
    </citation>
    <scope>NUCLEOTIDE SEQUENCE [LARGE SCALE GENOMIC DNA]</scope>
    <source>
        <strain evidence="10 11">CIB</strain>
    </source>
</reference>
<dbReference type="GeneID" id="63796825"/>
<feature type="transmembrane region" description="Helical" evidence="8">
    <location>
        <begin position="151"/>
        <end position="172"/>
    </location>
</feature>
<evidence type="ECO:0000256" key="5">
    <source>
        <dbReference type="ARBA" id="ARBA00022989"/>
    </source>
</evidence>
<feature type="domain" description="Major facilitator superfamily (MFS) profile" evidence="9">
    <location>
        <begin position="61"/>
        <end position="556"/>
    </location>
</feature>
<dbReference type="Gene3D" id="1.20.1250.20">
    <property type="entry name" value="MFS general substrate transporter like domains"/>
    <property type="match status" value="2"/>
</dbReference>
<feature type="transmembrane region" description="Helical" evidence="8">
    <location>
        <begin position="454"/>
        <end position="477"/>
    </location>
</feature>
<dbReference type="InterPro" id="IPR020846">
    <property type="entry name" value="MFS_dom"/>
</dbReference>
<evidence type="ECO:0000256" key="1">
    <source>
        <dbReference type="ARBA" id="ARBA00004141"/>
    </source>
</evidence>
<name>A0A364L703_TALAM</name>